<reference evidence="1 2" key="1">
    <citation type="submission" date="2020-08" db="EMBL/GenBank/DDBJ databases">
        <title>Genome sequence of Tessaracoccus defluvii JCM 17540T.</title>
        <authorList>
            <person name="Hyun D.-W."/>
            <person name="Bae J.-W."/>
        </authorList>
    </citation>
    <scope>NUCLEOTIDE SEQUENCE [LARGE SCALE GENOMIC DNA]</scope>
    <source>
        <strain evidence="1 2">JCM 17540</strain>
    </source>
</reference>
<sequence>MFKVETKRSPEGNYTVATTCPKGHTTFKKVGDTSSAYKCSYCGYDVP</sequence>
<proteinExistence type="predicted"/>
<keyword evidence="2" id="KW-1185">Reference proteome</keyword>
<dbReference type="EMBL" id="CP060789">
    <property type="protein sequence ID" value="QNP54783.1"/>
    <property type="molecule type" value="Genomic_DNA"/>
</dbReference>
<organism evidence="1 2">
    <name type="scientific">Tessaracoccus defluvii</name>
    <dbReference type="NCBI Taxonomy" id="1285901"/>
    <lineage>
        <taxon>Bacteria</taxon>
        <taxon>Bacillati</taxon>
        <taxon>Actinomycetota</taxon>
        <taxon>Actinomycetes</taxon>
        <taxon>Propionibacteriales</taxon>
        <taxon>Propionibacteriaceae</taxon>
        <taxon>Tessaracoccus</taxon>
    </lineage>
</organism>
<gene>
    <name evidence="1" type="ORF">H9L22_10770</name>
</gene>
<accession>A0A7H0H2L7</accession>
<evidence type="ECO:0000313" key="2">
    <source>
        <dbReference type="Proteomes" id="UP000516117"/>
    </source>
</evidence>
<dbReference type="AlphaFoldDB" id="A0A7H0H2L7"/>
<protein>
    <submittedName>
        <fullName evidence="1">Uncharacterized protein</fullName>
    </submittedName>
</protein>
<dbReference type="RefSeq" id="WP_187719919.1">
    <property type="nucleotide sequence ID" value="NZ_BAABBL010000018.1"/>
</dbReference>
<dbReference type="KEGG" id="tdf:H9L22_10770"/>
<name>A0A7H0H2L7_9ACTN</name>
<evidence type="ECO:0000313" key="1">
    <source>
        <dbReference type="EMBL" id="QNP54783.1"/>
    </source>
</evidence>
<dbReference type="Proteomes" id="UP000516117">
    <property type="component" value="Chromosome"/>
</dbReference>